<evidence type="ECO:0000313" key="6">
    <source>
        <dbReference type="Proteomes" id="UP000240572"/>
    </source>
</evidence>
<feature type="domain" description="Secretion system C-terminal sorting" evidence="3">
    <location>
        <begin position="412"/>
        <end position="478"/>
    </location>
</feature>
<dbReference type="InterPro" id="IPR050300">
    <property type="entry name" value="GDXG_lipolytic_enzyme"/>
</dbReference>
<dbReference type="Pfam" id="PF18962">
    <property type="entry name" value="Por_Secre_tail"/>
    <property type="match status" value="1"/>
</dbReference>
<keyword evidence="2" id="KW-0732">Signal</keyword>
<dbReference type="Pfam" id="PF20434">
    <property type="entry name" value="BD-FAE"/>
    <property type="match status" value="1"/>
</dbReference>
<dbReference type="InterPro" id="IPR049492">
    <property type="entry name" value="BD-FAE-like_dom"/>
</dbReference>
<feature type="chain" id="PRO_5015183321" evidence="2">
    <location>
        <begin position="30"/>
        <end position="486"/>
    </location>
</feature>
<dbReference type="RefSeq" id="WP_106524811.1">
    <property type="nucleotide sequence ID" value="NZ_PYGD01000011.1"/>
</dbReference>
<sequence length="486" mass="53015">MKKKLLRMLCPLALLLLLAGFPGAPILRAQPGPQKLAYYCNPGPGFKRFTETPVISDTDPDSIRVAYNLLYRQAQPWNSTALQSLYMDVYYPDTTLDPLRKRPFILLIFGGGFVDGNRTMMANYCYEFTKRGFVTATIDYRLGKDTLKPCENPLTLAPDPYSEEKAQYRAIQDGDAAMRYIVAHAADYKIDTAWLFAGGYSAGAGICNGMVYVEQSEANSLIPLSPNIQVQLGPLRGAGNNYKIKGIFNNWGGINLDYFDIGEAVPMVGFHGASDKVVPPEVDKKYNNKVPDCGMNDSIMGTVGLYDSLVAHRICADITVLAGAGHGVWNDEILYPDGLQFRIGRAACFFKQLMCGTCNPDAPYAKLVPKIHVTDYDLPGGPELAHCSAGSVAQDYRSGAALVNGISGGPAVYPNPATGSFRLLYPGHTETYDAALYDMSGRLVRRYNKVTTGEGLSLSGIRQGIYLLKVTGQSRAVTTNLKLVVE</sequence>
<protein>
    <submittedName>
        <fullName evidence="5">Putative secreted protein (Por secretion system target)</fullName>
    </submittedName>
</protein>
<dbReference type="NCBIfam" id="TIGR04183">
    <property type="entry name" value="Por_Secre_tail"/>
    <property type="match status" value="1"/>
</dbReference>
<proteinExistence type="predicted"/>
<feature type="signal peptide" evidence="2">
    <location>
        <begin position="1"/>
        <end position="29"/>
    </location>
</feature>
<dbReference type="Proteomes" id="UP000240572">
    <property type="component" value="Unassembled WGS sequence"/>
</dbReference>
<evidence type="ECO:0000313" key="5">
    <source>
        <dbReference type="EMBL" id="PSK89567.1"/>
    </source>
</evidence>
<dbReference type="Gene3D" id="3.40.50.1820">
    <property type="entry name" value="alpha/beta hydrolase"/>
    <property type="match status" value="1"/>
</dbReference>
<dbReference type="PANTHER" id="PTHR48081">
    <property type="entry name" value="AB HYDROLASE SUPERFAMILY PROTEIN C4A8.06C"/>
    <property type="match status" value="1"/>
</dbReference>
<dbReference type="InterPro" id="IPR026444">
    <property type="entry name" value="Secre_tail"/>
</dbReference>
<dbReference type="SUPFAM" id="SSF53474">
    <property type="entry name" value="alpha/beta-Hydrolases"/>
    <property type="match status" value="1"/>
</dbReference>
<dbReference type="EMBL" id="PYGD01000011">
    <property type="protein sequence ID" value="PSK89567.1"/>
    <property type="molecule type" value="Genomic_DNA"/>
</dbReference>
<evidence type="ECO:0000256" key="2">
    <source>
        <dbReference type="SAM" id="SignalP"/>
    </source>
</evidence>
<evidence type="ECO:0000259" key="4">
    <source>
        <dbReference type="Pfam" id="PF20434"/>
    </source>
</evidence>
<keyword evidence="1" id="KW-0378">Hydrolase</keyword>
<dbReference type="InterPro" id="IPR029058">
    <property type="entry name" value="AB_hydrolase_fold"/>
</dbReference>
<dbReference type="AlphaFoldDB" id="A0A2P8CXC2"/>
<evidence type="ECO:0000256" key="1">
    <source>
        <dbReference type="ARBA" id="ARBA00022801"/>
    </source>
</evidence>
<keyword evidence="6" id="KW-1185">Reference proteome</keyword>
<dbReference type="GO" id="GO:0016787">
    <property type="term" value="F:hydrolase activity"/>
    <property type="evidence" value="ECO:0007669"/>
    <property type="project" value="UniProtKB-KW"/>
</dbReference>
<accession>A0A2P8CXC2</accession>
<name>A0A2P8CXC2_9BACT</name>
<feature type="domain" description="BD-FAE-like" evidence="4">
    <location>
        <begin position="87"/>
        <end position="149"/>
    </location>
</feature>
<reference evidence="5 6" key="1">
    <citation type="submission" date="2018-03" db="EMBL/GenBank/DDBJ databases">
        <title>Genomic Encyclopedia of Type Strains, Phase III (KMG-III): the genomes of soil and plant-associated and newly described type strains.</title>
        <authorList>
            <person name="Whitman W."/>
        </authorList>
    </citation>
    <scope>NUCLEOTIDE SEQUENCE [LARGE SCALE GENOMIC DNA]</scope>
    <source>
        <strain evidence="5 6">CGMCC 1.12700</strain>
    </source>
</reference>
<evidence type="ECO:0000259" key="3">
    <source>
        <dbReference type="Pfam" id="PF18962"/>
    </source>
</evidence>
<organism evidence="5 6">
    <name type="scientific">Taibaiella chishuiensis</name>
    <dbReference type="NCBI Taxonomy" id="1434707"/>
    <lineage>
        <taxon>Bacteria</taxon>
        <taxon>Pseudomonadati</taxon>
        <taxon>Bacteroidota</taxon>
        <taxon>Chitinophagia</taxon>
        <taxon>Chitinophagales</taxon>
        <taxon>Chitinophagaceae</taxon>
        <taxon>Taibaiella</taxon>
    </lineage>
</organism>
<comment type="caution">
    <text evidence="5">The sequence shown here is derived from an EMBL/GenBank/DDBJ whole genome shotgun (WGS) entry which is preliminary data.</text>
</comment>
<dbReference type="OrthoDB" id="9777975at2"/>
<gene>
    <name evidence="5" type="ORF">B0I18_111123</name>
</gene>